<keyword evidence="1 2" id="KW-0732">Signal</keyword>
<dbReference type="InterPro" id="IPR036908">
    <property type="entry name" value="RlpA-like_sf"/>
</dbReference>
<proteinExistence type="predicted"/>
<accession>A0AAN9UPL1</accession>
<evidence type="ECO:0000313" key="5">
    <source>
        <dbReference type="Proteomes" id="UP001320420"/>
    </source>
</evidence>
<dbReference type="AlphaFoldDB" id="A0AAN9UPL1"/>
<dbReference type="SUPFAM" id="SSF50685">
    <property type="entry name" value="Barwin-like endoglucanases"/>
    <property type="match status" value="1"/>
</dbReference>
<dbReference type="Gene3D" id="2.40.40.10">
    <property type="entry name" value="RlpA-like domain"/>
    <property type="match status" value="1"/>
</dbReference>
<sequence>MFSLTKIVAAVGLVATSAVAFTGDLTHYDAGLGACGWTNTASDMIVALAIAQYGTDANPNNAAVCGKQIAINYNGKTVVAEVVDKCWGCASGDIDVSNAVFSQLTDLGVGRVQVTWDFI</sequence>
<reference evidence="4 5" key="1">
    <citation type="submission" date="2024-02" db="EMBL/GenBank/DDBJ databases">
        <title>De novo assembly and annotation of 12 fungi associated with fruit tree decline syndrome in Ontario, Canada.</title>
        <authorList>
            <person name="Sulman M."/>
            <person name="Ellouze W."/>
            <person name="Ilyukhin E."/>
        </authorList>
    </citation>
    <scope>NUCLEOTIDE SEQUENCE [LARGE SCALE GENOMIC DNA]</scope>
    <source>
        <strain evidence="4 5">M11/M66-122</strain>
    </source>
</reference>
<dbReference type="CDD" id="cd22191">
    <property type="entry name" value="DPBB_RlpA_EXP_N-like"/>
    <property type="match status" value="1"/>
</dbReference>
<evidence type="ECO:0000256" key="1">
    <source>
        <dbReference type="ARBA" id="ARBA00022729"/>
    </source>
</evidence>
<evidence type="ECO:0000256" key="2">
    <source>
        <dbReference type="SAM" id="SignalP"/>
    </source>
</evidence>
<dbReference type="Pfam" id="PF00967">
    <property type="entry name" value="Barwin"/>
    <property type="match status" value="1"/>
</dbReference>
<dbReference type="GO" id="GO:0042742">
    <property type="term" value="P:defense response to bacterium"/>
    <property type="evidence" value="ECO:0007669"/>
    <property type="project" value="InterPro"/>
</dbReference>
<name>A0AAN9UPL1_9PEZI</name>
<protein>
    <recommendedName>
        <fullName evidence="3">Barwin domain-containing protein</fullName>
    </recommendedName>
</protein>
<dbReference type="InterPro" id="IPR051477">
    <property type="entry name" value="Expansin_CellWall"/>
</dbReference>
<comment type="caution">
    <text evidence="4">The sequence shown here is derived from an EMBL/GenBank/DDBJ whole genome shotgun (WGS) entry which is preliminary data.</text>
</comment>
<keyword evidence="5" id="KW-1185">Reference proteome</keyword>
<dbReference type="PANTHER" id="PTHR31836:SF28">
    <property type="entry name" value="SRCR DOMAIN-CONTAINING PROTEIN-RELATED"/>
    <property type="match status" value="1"/>
</dbReference>
<evidence type="ECO:0000259" key="3">
    <source>
        <dbReference type="Pfam" id="PF00967"/>
    </source>
</evidence>
<dbReference type="Proteomes" id="UP001320420">
    <property type="component" value="Unassembled WGS sequence"/>
</dbReference>
<feature type="signal peptide" evidence="2">
    <location>
        <begin position="1"/>
        <end position="20"/>
    </location>
</feature>
<dbReference type="EMBL" id="JAKJXP020000058">
    <property type="protein sequence ID" value="KAK7750826.1"/>
    <property type="molecule type" value="Genomic_DNA"/>
</dbReference>
<feature type="chain" id="PRO_5043052349" description="Barwin domain-containing protein" evidence="2">
    <location>
        <begin position="21"/>
        <end position="119"/>
    </location>
</feature>
<feature type="domain" description="Barwin" evidence="3">
    <location>
        <begin position="48"/>
        <end position="111"/>
    </location>
</feature>
<gene>
    <name evidence="4" type="ORF">SLS62_007225</name>
</gene>
<dbReference type="InterPro" id="IPR001153">
    <property type="entry name" value="Barwin_dom"/>
</dbReference>
<organism evidence="4 5">
    <name type="scientific">Diatrype stigma</name>
    <dbReference type="NCBI Taxonomy" id="117547"/>
    <lineage>
        <taxon>Eukaryota</taxon>
        <taxon>Fungi</taxon>
        <taxon>Dikarya</taxon>
        <taxon>Ascomycota</taxon>
        <taxon>Pezizomycotina</taxon>
        <taxon>Sordariomycetes</taxon>
        <taxon>Xylariomycetidae</taxon>
        <taxon>Xylariales</taxon>
        <taxon>Diatrypaceae</taxon>
        <taxon>Diatrype</taxon>
    </lineage>
</organism>
<dbReference type="GO" id="GO:0050832">
    <property type="term" value="P:defense response to fungus"/>
    <property type="evidence" value="ECO:0007669"/>
    <property type="project" value="InterPro"/>
</dbReference>
<dbReference type="PANTHER" id="PTHR31836">
    <property type="match status" value="1"/>
</dbReference>
<evidence type="ECO:0000313" key="4">
    <source>
        <dbReference type="EMBL" id="KAK7750826.1"/>
    </source>
</evidence>